<reference evidence="1" key="1">
    <citation type="submission" date="2022-01" db="EMBL/GenBank/DDBJ databases">
        <title>Draft Genome Sequences of Seven Type Strains of the Genus Streptomyces.</title>
        <authorList>
            <person name="Aziz S."/>
            <person name="Coretto E."/>
            <person name="Chronakova A."/>
            <person name="Sproer C."/>
            <person name="Huber K."/>
            <person name="Nouioui I."/>
            <person name="Gross H."/>
        </authorList>
    </citation>
    <scope>NUCLEOTIDE SEQUENCE</scope>
    <source>
        <strain evidence="1">DSM 103493</strain>
    </source>
</reference>
<dbReference type="RefSeq" id="WP_234765257.1">
    <property type="nucleotide sequence ID" value="NZ_JAKEIP010000116.1"/>
</dbReference>
<organism evidence="1 2">
    <name type="scientific">Streptomyces muensis</name>
    <dbReference type="NCBI Taxonomy" id="1077944"/>
    <lineage>
        <taxon>Bacteria</taxon>
        <taxon>Bacillati</taxon>
        <taxon>Actinomycetota</taxon>
        <taxon>Actinomycetes</taxon>
        <taxon>Kitasatosporales</taxon>
        <taxon>Streptomycetaceae</taxon>
        <taxon>Streptomyces</taxon>
    </lineage>
</organism>
<evidence type="ECO:0000313" key="1">
    <source>
        <dbReference type="EMBL" id="MCF1596820.1"/>
    </source>
</evidence>
<accession>A0A9X1Q0D0</accession>
<evidence type="ECO:0000313" key="2">
    <source>
        <dbReference type="Proteomes" id="UP001139384"/>
    </source>
</evidence>
<dbReference type="AlphaFoldDB" id="A0A9X1Q0D0"/>
<name>A0A9X1Q0D0_STRM4</name>
<protein>
    <submittedName>
        <fullName evidence="1">Uncharacterized protein</fullName>
    </submittedName>
</protein>
<comment type="caution">
    <text evidence="1">The sequence shown here is derived from an EMBL/GenBank/DDBJ whole genome shotgun (WGS) entry which is preliminary data.</text>
</comment>
<gene>
    <name evidence="1" type="ORF">L0P92_25110</name>
</gene>
<dbReference type="Proteomes" id="UP001139384">
    <property type="component" value="Unassembled WGS sequence"/>
</dbReference>
<keyword evidence="2" id="KW-1185">Reference proteome</keyword>
<sequence length="129" mass="14350">MRTQLKVTRDGDAFIARLAPSQAAAMYEALSFLADRDYGDAELHLLVGAGREAVDALVERLIGRHTESRDFRLTIEELHMVHSALTAVPTMFLVRGGVFAEEPFNIRLGFYRENFDVLASAVRRAVAEA</sequence>
<dbReference type="EMBL" id="JAKEIP010000116">
    <property type="protein sequence ID" value="MCF1596820.1"/>
    <property type="molecule type" value="Genomic_DNA"/>
</dbReference>
<proteinExistence type="predicted"/>